<feature type="domain" description="Antitoxin Xre/MbcA/ParS-like toxin-binding" evidence="1">
    <location>
        <begin position="95"/>
        <end position="145"/>
    </location>
</feature>
<evidence type="ECO:0000259" key="1">
    <source>
        <dbReference type="Pfam" id="PF09722"/>
    </source>
</evidence>
<gene>
    <name evidence="3" type="ORF">Xbud_01436</name>
</gene>
<comment type="caution">
    <text evidence="3">The sequence shown here is derived from an EMBL/GenBank/DDBJ whole genome shotgun (WGS) entry which is preliminary data.</text>
</comment>
<dbReference type="Pfam" id="PF09722">
    <property type="entry name" value="Xre_MbcA_ParS_C"/>
    <property type="match status" value="1"/>
</dbReference>
<dbReference type="OrthoDB" id="8595277at2"/>
<dbReference type="NCBIfam" id="TIGR02293">
    <property type="entry name" value="TAS_TIGR02293"/>
    <property type="match status" value="1"/>
</dbReference>
<feature type="domain" description="Antitoxin Xre-like helix-turn-helix" evidence="2">
    <location>
        <begin position="28"/>
        <end position="90"/>
    </location>
</feature>
<accession>A0A2D0J238</accession>
<dbReference type="InterPro" id="IPR024467">
    <property type="entry name" value="Xre/MbcA/ParS-like_toxin-bd"/>
</dbReference>
<evidence type="ECO:0000313" key="4">
    <source>
        <dbReference type="Proteomes" id="UP000225833"/>
    </source>
</evidence>
<dbReference type="Proteomes" id="UP000225833">
    <property type="component" value="Unassembled WGS sequence"/>
</dbReference>
<evidence type="ECO:0000259" key="2">
    <source>
        <dbReference type="Pfam" id="PF20432"/>
    </source>
</evidence>
<dbReference type="EMBL" id="NIBS01000005">
    <property type="protein sequence ID" value="PHM28427.1"/>
    <property type="molecule type" value="Genomic_DNA"/>
</dbReference>
<protein>
    <submittedName>
        <fullName evidence="3">Toxin-antitoxin system antitoxin component</fullName>
    </submittedName>
</protein>
<dbReference type="InterPro" id="IPR046847">
    <property type="entry name" value="Xre-like_HTH"/>
</dbReference>
<dbReference type="Pfam" id="PF20432">
    <property type="entry name" value="Xre-like-HTH"/>
    <property type="match status" value="1"/>
</dbReference>
<reference evidence="3 4" key="1">
    <citation type="journal article" date="2017" name="Nat. Microbiol.">
        <title>Natural product diversity associated with the nematode symbionts Photorhabdus and Xenorhabdus.</title>
        <authorList>
            <person name="Tobias N.J."/>
            <person name="Wolff H."/>
            <person name="Djahanschiri B."/>
            <person name="Grundmann F."/>
            <person name="Kronenwerth M."/>
            <person name="Shi Y.M."/>
            <person name="Simonyi S."/>
            <person name="Grun P."/>
            <person name="Shapiro-Ilan D."/>
            <person name="Pidot S.J."/>
            <person name="Stinear T.P."/>
            <person name="Ebersberger I."/>
            <person name="Bode H.B."/>
        </authorList>
    </citation>
    <scope>NUCLEOTIDE SEQUENCE [LARGE SCALE GENOMIC DNA]</scope>
    <source>
        <strain evidence="3 4">DSM 16342</strain>
    </source>
</reference>
<dbReference type="RefSeq" id="WP_099135405.1">
    <property type="nucleotide sequence ID" value="NZ_CAWNNJ010000119.1"/>
</dbReference>
<dbReference type="GO" id="GO:0003677">
    <property type="term" value="F:DNA binding"/>
    <property type="evidence" value="ECO:0007669"/>
    <property type="project" value="InterPro"/>
</dbReference>
<evidence type="ECO:0000313" key="3">
    <source>
        <dbReference type="EMBL" id="PHM28427.1"/>
    </source>
</evidence>
<proteinExistence type="predicted"/>
<sequence length="148" mass="16330">MRIYVPNNTISKKALWRSVGLPANRGSDLIETLQAGLPLDVLDNLHRDSEISKADILRIAGISERNVARRKSSSRPFSPDESERIARLVRVFDAAINFFNGDKEAAYHWLKEPVKGLGNIAPISLISTESGALEVMDLIGRLEHGVIA</sequence>
<name>A0A2D0J238_XENBU</name>
<organism evidence="3 4">
    <name type="scientific">Xenorhabdus budapestensis</name>
    <dbReference type="NCBI Taxonomy" id="290110"/>
    <lineage>
        <taxon>Bacteria</taxon>
        <taxon>Pseudomonadati</taxon>
        <taxon>Pseudomonadota</taxon>
        <taxon>Gammaproteobacteria</taxon>
        <taxon>Enterobacterales</taxon>
        <taxon>Morganellaceae</taxon>
        <taxon>Xenorhabdus</taxon>
    </lineage>
</organism>
<dbReference type="AlphaFoldDB" id="A0A2D0J238"/>
<dbReference type="InterPro" id="IPR011979">
    <property type="entry name" value="Antitox_Xre"/>
</dbReference>